<keyword evidence="1" id="KW-0812">Transmembrane</keyword>
<protein>
    <submittedName>
        <fullName evidence="2">Uncharacterized protein</fullName>
    </submittedName>
</protein>
<evidence type="ECO:0000313" key="3">
    <source>
        <dbReference type="Proteomes" id="UP000233837"/>
    </source>
</evidence>
<proteinExistence type="predicted"/>
<dbReference type="AlphaFoldDB" id="A0A2I0VSK6"/>
<gene>
    <name evidence="2" type="ORF">MA16_Dca009628</name>
</gene>
<name>A0A2I0VSK6_9ASPA</name>
<evidence type="ECO:0000313" key="2">
    <source>
        <dbReference type="EMBL" id="PKU66386.1"/>
    </source>
</evidence>
<feature type="transmembrane region" description="Helical" evidence="1">
    <location>
        <begin position="20"/>
        <end position="48"/>
    </location>
</feature>
<keyword evidence="1" id="KW-1133">Transmembrane helix</keyword>
<accession>A0A2I0VSK6</accession>
<reference evidence="2 3" key="1">
    <citation type="journal article" date="2016" name="Sci. Rep.">
        <title>The Dendrobium catenatum Lindl. genome sequence provides insights into polysaccharide synthase, floral development and adaptive evolution.</title>
        <authorList>
            <person name="Zhang G.Q."/>
            <person name="Xu Q."/>
            <person name="Bian C."/>
            <person name="Tsai W.C."/>
            <person name="Yeh C.M."/>
            <person name="Liu K.W."/>
            <person name="Yoshida K."/>
            <person name="Zhang L.S."/>
            <person name="Chang S.B."/>
            <person name="Chen F."/>
            <person name="Shi Y."/>
            <person name="Su Y.Y."/>
            <person name="Zhang Y.Q."/>
            <person name="Chen L.J."/>
            <person name="Yin Y."/>
            <person name="Lin M."/>
            <person name="Huang H."/>
            <person name="Deng H."/>
            <person name="Wang Z.W."/>
            <person name="Zhu S.L."/>
            <person name="Zhao X."/>
            <person name="Deng C."/>
            <person name="Niu S.C."/>
            <person name="Huang J."/>
            <person name="Wang M."/>
            <person name="Liu G.H."/>
            <person name="Yang H.J."/>
            <person name="Xiao X.J."/>
            <person name="Hsiao Y.Y."/>
            <person name="Wu W.L."/>
            <person name="Chen Y.Y."/>
            <person name="Mitsuda N."/>
            <person name="Ohme-Takagi M."/>
            <person name="Luo Y.B."/>
            <person name="Van de Peer Y."/>
            <person name="Liu Z.J."/>
        </authorList>
    </citation>
    <scope>NUCLEOTIDE SEQUENCE [LARGE SCALE GENOMIC DNA]</scope>
    <source>
        <tissue evidence="2">The whole plant</tissue>
    </source>
</reference>
<dbReference type="EMBL" id="KZ503270">
    <property type="protein sequence ID" value="PKU66386.1"/>
    <property type="molecule type" value="Genomic_DNA"/>
</dbReference>
<keyword evidence="3" id="KW-1185">Reference proteome</keyword>
<dbReference type="Proteomes" id="UP000233837">
    <property type="component" value="Unassembled WGS sequence"/>
</dbReference>
<sequence length="225" mass="25492">MTSHPPSSSPLQSNGKLNYNYLVFGVPLIVIIVFIVIVIAMSCCDWLWRQFLSVHDMLSHGHNVNIEMQRWIRAFKYQKNEPDVEGHEGEATPKCPICLSSFDEGEEKFHHLALKEDGGENDDEPDQDPMVLSSRAIKFPSLLSQKRTSTTRLGIEMVKDCSRMEERVVEWDDELGEYRRTELVGIDGPQTGRPDGLWLGSRMLAGCSGSRVGGVEQVRFRVRGR</sequence>
<reference evidence="2 3" key="2">
    <citation type="journal article" date="2017" name="Nature">
        <title>The Apostasia genome and the evolution of orchids.</title>
        <authorList>
            <person name="Zhang G.Q."/>
            <person name="Liu K.W."/>
            <person name="Li Z."/>
            <person name="Lohaus R."/>
            <person name="Hsiao Y.Y."/>
            <person name="Niu S.C."/>
            <person name="Wang J.Y."/>
            <person name="Lin Y.C."/>
            <person name="Xu Q."/>
            <person name="Chen L.J."/>
            <person name="Yoshida K."/>
            <person name="Fujiwara S."/>
            <person name="Wang Z.W."/>
            <person name="Zhang Y.Q."/>
            <person name="Mitsuda N."/>
            <person name="Wang M."/>
            <person name="Liu G.H."/>
            <person name="Pecoraro L."/>
            <person name="Huang H.X."/>
            <person name="Xiao X.J."/>
            <person name="Lin M."/>
            <person name="Wu X.Y."/>
            <person name="Wu W.L."/>
            <person name="Chen Y.Y."/>
            <person name="Chang S.B."/>
            <person name="Sakamoto S."/>
            <person name="Ohme-Takagi M."/>
            <person name="Yagi M."/>
            <person name="Zeng S.J."/>
            <person name="Shen C.Y."/>
            <person name="Yeh C.M."/>
            <person name="Luo Y.B."/>
            <person name="Tsai W.C."/>
            <person name="Van de Peer Y."/>
            <person name="Liu Z.J."/>
        </authorList>
    </citation>
    <scope>NUCLEOTIDE SEQUENCE [LARGE SCALE GENOMIC DNA]</scope>
    <source>
        <tissue evidence="2">The whole plant</tissue>
    </source>
</reference>
<organism evidence="2 3">
    <name type="scientific">Dendrobium catenatum</name>
    <dbReference type="NCBI Taxonomy" id="906689"/>
    <lineage>
        <taxon>Eukaryota</taxon>
        <taxon>Viridiplantae</taxon>
        <taxon>Streptophyta</taxon>
        <taxon>Embryophyta</taxon>
        <taxon>Tracheophyta</taxon>
        <taxon>Spermatophyta</taxon>
        <taxon>Magnoliopsida</taxon>
        <taxon>Liliopsida</taxon>
        <taxon>Asparagales</taxon>
        <taxon>Orchidaceae</taxon>
        <taxon>Epidendroideae</taxon>
        <taxon>Malaxideae</taxon>
        <taxon>Dendrobiinae</taxon>
        <taxon>Dendrobium</taxon>
    </lineage>
</organism>
<evidence type="ECO:0000256" key="1">
    <source>
        <dbReference type="SAM" id="Phobius"/>
    </source>
</evidence>
<keyword evidence="1" id="KW-0472">Membrane</keyword>